<dbReference type="AlphaFoldDB" id="A6DRH4"/>
<name>A6DRH4_9BACT</name>
<protein>
    <submittedName>
        <fullName evidence="2">Uncharacterized protein</fullName>
    </submittedName>
</protein>
<comment type="caution">
    <text evidence="2">The sequence shown here is derived from an EMBL/GenBank/DDBJ whole genome shotgun (WGS) entry which is preliminary data.</text>
</comment>
<reference evidence="2 3" key="1">
    <citation type="journal article" date="2010" name="J. Bacteriol.">
        <title>Genome sequence of Lentisphaera araneosa HTCC2155T, the type species of the order Lentisphaerales in the phylum Lentisphaerae.</title>
        <authorList>
            <person name="Thrash J.C."/>
            <person name="Cho J.C."/>
            <person name="Vergin K.L."/>
            <person name="Morris R.M."/>
            <person name="Giovannoni S.J."/>
        </authorList>
    </citation>
    <scope>NUCLEOTIDE SEQUENCE [LARGE SCALE GENOMIC DNA]</scope>
    <source>
        <strain evidence="2 3">HTCC2155</strain>
    </source>
</reference>
<evidence type="ECO:0000313" key="3">
    <source>
        <dbReference type="Proteomes" id="UP000004947"/>
    </source>
</evidence>
<dbReference type="Proteomes" id="UP000004947">
    <property type="component" value="Unassembled WGS sequence"/>
</dbReference>
<sequence>MPKTVLILLMLFTMTSYSKTLTKNEKKQLKSIFKKYEIAYPTDSKIEYMQGVIYAFSNKINKDFPYKYKYYSCETTYYEPYKFIIICSPTEEARGVSQKEVYERFEIFMANFLDKLTKFKHSKDLNSTEIIFKMKYQEKTLKEFKYKFEDILKYYQS</sequence>
<accession>A6DRH4</accession>
<evidence type="ECO:0000256" key="1">
    <source>
        <dbReference type="SAM" id="SignalP"/>
    </source>
</evidence>
<dbReference type="RefSeq" id="WP_007280446.1">
    <property type="nucleotide sequence ID" value="NZ_ABCK01000024.1"/>
</dbReference>
<organism evidence="2 3">
    <name type="scientific">Lentisphaera araneosa HTCC2155</name>
    <dbReference type="NCBI Taxonomy" id="313628"/>
    <lineage>
        <taxon>Bacteria</taxon>
        <taxon>Pseudomonadati</taxon>
        <taxon>Lentisphaerota</taxon>
        <taxon>Lentisphaeria</taxon>
        <taxon>Lentisphaerales</taxon>
        <taxon>Lentisphaeraceae</taxon>
        <taxon>Lentisphaera</taxon>
    </lineage>
</organism>
<proteinExistence type="predicted"/>
<dbReference type="EMBL" id="ABCK01000024">
    <property type="protein sequence ID" value="EDM25784.1"/>
    <property type="molecule type" value="Genomic_DNA"/>
</dbReference>
<evidence type="ECO:0000313" key="2">
    <source>
        <dbReference type="EMBL" id="EDM25784.1"/>
    </source>
</evidence>
<keyword evidence="1" id="KW-0732">Signal</keyword>
<feature type="chain" id="PRO_5002691378" evidence="1">
    <location>
        <begin position="19"/>
        <end position="157"/>
    </location>
</feature>
<gene>
    <name evidence="2" type="ORF">LNTAR_15247</name>
</gene>
<feature type="signal peptide" evidence="1">
    <location>
        <begin position="1"/>
        <end position="18"/>
    </location>
</feature>
<keyword evidence="3" id="KW-1185">Reference proteome</keyword>